<feature type="transmembrane region" description="Helical" evidence="1">
    <location>
        <begin position="58"/>
        <end position="78"/>
    </location>
</feature>
<dbReference type="AlphaFoldDB" id="A0A0F6S333"/>
<evidence type="ECO:0000313" key="7">
    <source>
        <dbReference type="EMBL" id="AKE80809.1"/>
    </source>
</evidence>
<reference evidence="6" key="1">
    <citation type="journal article" date="2015" name="Appl. Environ. Microbiol.">
        <title>Eight Novel Capsular Polysaccharide Synthesis Gene Loci Identified in Nontypeable Streptococcus suis Isolates.</title>
        <authorList>
            <person name="Zheng H."/>
            <person name="Ji S."/>
            <person name="Liu Z."/>
            <person name="Lan R."/>
            <person name="Huang Y."/>
            <person name="Bai X."/>
            <person name="Gottschalk M."/>
            <person name="Xu J."/>
        </authorList>
    </citation>
    <scope>NUCLEOTIDE SEQUENCE</scope>
    <source>
        <strain evidence="2">YS100_seq</strain>
        <strain evidence="3">YS155_seq</strain>
        <strain evidence="4">YS95_seq</strain>
        <strain evidence="5">YS96_seq</strain>
        <strain evidence="6">YS97_seq</strain>
        <strain evidence="7">YS98_seq</strain>
        <strain evidence="8">YS99_seq</strain>
    </source>
</reference>
<feature type="transmembrane region" description="Helical" evidence="1">
    <location>
        <begin position="98"/>
        <end position="121"/>
    </location>
</feature>
<evidence type="ECO:0000313" key="2">
    <source>
        <dbReference type="EMBL" id="AKE79115.1"/>
    </source>
</evidence>
<sequence length="480" mass="56252">MTNYKEKKVRYWMKIFSGIKNHNAKFDGIPNTNSGLVGDILNARIVHKRGIVVNFNNWSILCKQLWIGSLAVLFWHVIKMLFLENSNKFHSWSITLVNRAIFCGVGLTVLFWCIDGVSWYFQRQLRKDIEEMEFYLWQLNNSDSPDYLGLSEWGYLTGRETIDSKFLFLNQPTFWSAAFNKSLFVYMGMCLFLSLINLISYIIVNRDLCHIIYAGIGIAILWFGLIGWYNDTSHQTKVIDDYHFMKGRKKFLVAVVVGSICLLYIGITSILMKFLYIKKEELSFEKIFYNFFSLFNFPDGYSSKNVTDLGENIPDYSQGFENMIIFLGLFFFCALILIMAIRRVEKLVARSKEKLKFMNQPKSKILVLYPVAQSKVSVEDLRIFYRKLATTNNHTVFIDCINNYNNQITADREKLINEKILASDYIFLIDLTDEQLYEQGYDVNFLKDNQVNKVFISFKEFKNLCDESPESFRKFINIKL</sequence>
<organism evidence="6">
    <name type="scientific">Streptococcus suis</name>
    <dbReference type="NCBI Taxonomy" id="1307"/>
    <lineage>
        <taxon>Bacteria</taxon>
        <taxon>Bacillati</taxon>
        <taxon>Bacillota</taxon>
        <taxon>Bacilli</taxon>
        <taxon>Lactobacillales</taxon>
        <taxon>Streptococcaceae</taxon>
        <taxon>Streptococcus</taxon>
    </lineage>
</organism>
<feature type="transmembrane region" description="Helical" evidence="1">
    <location>
        <begin position="251"/>
        <end position="276"/>
    </location>
</feature>
<feature type="transmembrane region" description="Helical" evidence="1">
    <location>
        <begin position="323"/>
        <end position="341"/>
    </location>
</feature>
<dbReference type="EMBL" id="KM972222">
    <property type="protein sequence ID" value="AKE79115.1"/>
    <property type="molecule type" value="Genomic_DNA"/>
</dbReference>
<feature type="transmembrane region" description="Helical" evidence="1">
    <location>
        <begin position="183"/>
        <end position="204"/>
    </location>
</feature>
<feature type="transmembrane region" description="Helical" evidence="1">
    <location>
        <begin position="210"/>
        <end position="230"/>
    </location>
</feature>
<evidence type="ECO:0000256" key="1">
    <source>
        <dbReference type="SAM" id="Phobius"/>
    </source>
</evidence>
<protein>
    <submittedName>
        <fullName evidence="6">Uncharacterized protein</fullName>
    </submittedName>
</protein>
<evidence type="ECO:0000313" key="8">
    <source>
        <dbReference type="EMBL" id="AKE80831.1"/>
    </source>
</evidence>
<dbReference type="EMBL" id="KM972250">
    <property type="protein sequence ID" value="AKE79768.1"/>
    <property type="molecule type" value="Genomic_DNA"/>
</dbReference>
<evidence type="ECO:0000313" key="5">
    <source>
        <dbReference type="EMBL" id="AKE80765.1"/>
    </source>
</evidence>
<dbReference type="EMBL" id="KM972295">
    <property type="protein sequence ID" value="AKE80743.1"/>
    <property type="molecule type" value="Genomic_DNA"/>
</dbReference>
<dbReference type="EMBL" id="KM972298">
    <property type="protein sequence ID" value="AKE80809.1"/>
    <property type="molecule type" value="Genomic_DNA"/>
</dbReference>
<dbReference type="EMBL" id="KM972299">
    <property type="protein sequence ID" value="AKE80831.1"/>
    <property type="molecule type" value="Genomic_DNA"/>
</dbReference>
<keyword evidence="1" id="KW-0812">Transmembrane</keyword>
<evidence type="ECO:0000313" key="6">
    <source>
        <dbReference type="EMBL" id="AKE80787.1"/>
    </source>
</evidence>
<proteinExistence type="predicted"/>
<keyword evidence="1" id="KW-0472">Membrane</keyword>
<evidence type="ECO:0000313" key="4">
    <source>
        <dbReference type="EMBL" id="AKE80743.1"/>
    </source>
</evidence>
<accession>A0A0F6S333</accession>
<dbReference type="EMBL" id="KM972297">
    <property type="protein sequence ID" value="AKE80787.1"/>
    <property type="molecule type" value="Genomic_DNA"/>
</dbReference>
<dbReference type="EMBL" id="KM972296">
    <property type="protein sequence ID" value="AKE80765.1"/>
    <property type="molecule type" value="Genomic_DNA"/>
</dbReference>
<dbReference type="RefSeq" id="WP_142350838.1">
    <property type="nucleotide sequence ID" value="NZ_JARQOH010000032.1"/>
</dbReference>
<gene>
    <name evidence="6" type="primary">cpsT</name>
    <name evidence="2" type="ORF">YS100.seq-orf00023</name>
    <name evidence="3" type="ORF">YS155.seq-orf00023</name>
    <name evidence="4" type="ORF">YS95.seq-orf00023</name>
    <name evidence="5" type="ORF">YS96.seq-orf00023</name>
    <name evidence="6" type="ORF">YS97.seq-orf00023</name>
    <name evidence="7" type="ORF">YS98.seq-orf00023</name>
    <name evidence="8" type="ORF">YS99.seq-orf00023</name>
</gene>
<evidence type="ECO:0000313" key="3">
    <source>
        <dbReference type="EMBL" id="AKE79768.1"/>
    </source>
</evidence>
<name>A0A0F6S333_STRSU</name>
<keyword evidence="1" id="KW-1133">Transmembrane helix</keyword>